<keyword evidence="6" id="KW-0539">Nucleus</keyword>
<dbReference type="InterPro" id="IPR011993">
    <property type="entry name" value="PH-like_dom_sf"/>
</dbReference>
<evidence type="ECO:0000256" key="5">
    <source>
        <dbReference type="ARBA" id="ARBA00023163"/>
    </source>
</evidence>
<dbReference type="Pfam" id="PF08567">
    <property type="entry name" value="PH_TFIIH"/>
    <property type="match status" value="1"/>
</dbReference>
<dbReference type="Gene3D" id="6.10.140.1200">
    <property type="match status" value="1"/>
</dbReference>
<gene>
    <name evidence="10" type="ORF">PFISCL1PPCAC_16443</name>
</gene>
<dbReference type="PANTHER" id="PTHR12856">
    <property type="entry name" value="TRANSCRIPTION INITIATION FACTOR IIH-RELATED"/>
    <property type="match status" value="1"/>
</dbReference>
<evidence type="ECO:0000256" key="3">
    <source>
        <dbReference type="ARBA" id="ARBA00022737"/>
    </source>
</evidence>
<dbReference type="SMART" id="SM00751">
    <property type="entry name" value="BSD"/>
    <property type="match status" value="2"/>
</dbReference>
<feature type="non-terminal residue" evidence="10">
    <location>
        <position position="1"/>
    </location>
</feature>
<dbReference type="SUPFAM" id="SSF50729">
    <property type="entry name" value="PH domain-like"/>
    <property type="match status" value="1"/>
</dbReference>
<name>A0AAV5W341_9BILA</name>
<evidence type="ECO:0000256" key="8">
    <source>
        <dbReference type="SAM" id="MobiDB-lite"/>
    </source>
</evidence>
<accession>A0AAV5W341</accession>
<dbReference type="InterPro" id="IPR027079">
    <property type="entry name" value="Tfb1/GTF2H1"/>
</dbReference>
<keyword evidence="7" id="KW-0175">Coiled coil</keyword>
<feature type="region of interest" description="Disordered" evidence="8">
    <location>
        <begin position="461"/>
        <end position="490"/>
    </location>
</feature>
<keyword evidence="3" id="KW-0677">Repeat</keyword>
<keyword evidence="11" id="KW-1185">Reference proteome</keyword>
<comment type="caution">
    <text evidence="10">The sequence shown here is derived from an EMBL/GenBank/DDBJ whole genome shotgun (WGS) entry which is preliminary data.</text>
</comment>
<dbReference type="Pfam" id="PF03909">
    <property type="entry name" value="BSD"/>
    <property type="match status" value="1"/>
</dbReference>
<evidence type="ECO:0000256" key="1">
    <source>
        <dbReference type="ARBA" id="ARBA00004123"/>
    </source>
</evidence>
<keyword evidence="5" id="KW-0804">Transcription</keyword>
<evidence type="ECO:0000256" key="6">
    <source>
        <dbReference type="ARBA" id="ARBA00023242"/>
    </source>
</evidence>
<evidence type="ECO:0000256" key="7">
    <source>
        <dbReference type="SAM" id="Coils"/>
    </source>
</evidence>
<evidence type="ECO:0000256" key="2">
    <source>
        <dbReference type="ARBA" id="ARBA00009448"/>
    </source>
</evidence>
<sequence>VGSCGAMAGTGGELLIVEHVKFRNSDAGKSPIGSIHIFKEYVEWRDATSPSRHKIAFGDIKGQRVSPPHKPKVQLQVCMQDDGQATFVFLRPGADKEALMRERDAVKETLQQALVAHRQRVQQMTISAEKGSRDAEIEAKSKILKQSRQLEELYKHLVTSKLLTPQDFWTDYYKTTGKTEERTGMTGAFLANIAQADTNGLKLNLNTNIIQNIFATYPMVERKHLELVPHEMTEEEFWVKFATSHYFHREREVLPNPDDPFADCVKFDEEEISKLVNGGTKRKRLNFEYLSDNVVSEINGSQRPESSSTANSKDKQRTTLIRRCNYLSERILITQQQDNAAAVGGAATAAAAASSSTTNAAGPAENGTAAAAASNGVNGAPARSSGYAVLHRWIGDADDAMESAELAEDETELQLQPIKVADGTSFVVSEFAREDADRYRAIVYNFMDDVTEMEILDPSEDWMSASPSTSSHNHGHSLNGKTGGQHGGKPVSLDPATQWGACTPFVGEIRVVHDAVNELVKHFWTCFPPVTPELEAKIERMEQTLKRYEQTALAEAEQRFGAQFFAHTRDMIGRAHARYVQYIARRKK</sequence>
<protein>
    <recommendedName>
        <fullName evidence="9">BSD domain-containing protein</fullName>
    </recommendedName>
</protein>
<evidence type="ECO:0000256" key="4">
    <source>
        <dbReference type="ARBA" id="ARBA00023015"/>
    </source>
</evidence>
<organism evidence="10 11">
    <name type="scientific">Pristionchus fissidentatus</name>
    <dbReference type="NCBI Taxonomy" id="1538716"/>
    <lineage>
        <taxon>Eukaryota</taxon>
        <taxon>Metazoa</taxon>
        <taxon>Ecdysozoa</taxon>
        <taxon>Nematoda</taxon>
        <taxon>Chromadorea</taxon>
        <taxon>Rhabditida</taxon>
        <taxon>Rhabditina</taxon>
        <taxon>Diplogasteromorpha</taxon>
        <taxon>Diplogasteroidea</taxon>
        <taxon>Neodiplogasteridae</taxon>
        <taxon>Pristionchus</taxon>
    </lineage>
</organism>
<dbReference type="GO" id="GO:0000439">
    <property type="term" value="C:transcription factor TFIIH core complex"/>
    <property type="evidence" value="ECO:0007669"/>
    <property type="project" value="InterPro"/>
</dbReference>
<comment type="subcellular location">
    <subcellularLocation>
        <location evidence="1">Nucleus</location>
    </subcellularLocation>
</comment>
<dbReference type="SUPFAM" id="SSF140383">
    <property type="entry name" value="BSD domain-like"/>
    <property type="match status" value="2"/>
</dbReference>
<evidence type="ECO:0000313" key="10">
    <source>
        <dbReference type="EMBL" id="GMT25146.1"/>
    </source>
</evidence>
<dbReference type="EMBL" id="BTSY01000004">
    <property type="protein sequence ID" value="GMT25146.1"/>
    <property type="molecule type" value="Genomic_DNA"/>
</dbReference>
<dbReference type="Proteomes" id="UP001432322">
    <property type="component" value="Unassembled WGS sequence"/>
</dbReference>
<dbReference type="Gene3D" id="1.10.3970.10">
    <property type="entry name" value="BSD domain"/>
    <property type="match status" value="1"/>
</dbReference>
<dbReference type="GO" id="GO:0006351">
    <property type="term" value="P:DNA-templated transcription"/>
    <property type="evidence" value="ECO:0007669"/>
    <property type="project" value="InterPro"/>
</dbReference>
<reference evidence="10" key="1">
    <citation type="submission" date="2023-10" db="EMBL/GenBank/DDBJ databases">
        <title>Genome assembly of Pristionchus species.</title>
        <authorList>
            <person name="Yoshida K."/>
            <person name="Sommer R.J."/>
        </authorList>
    </citation>
    <scope>NUCLEOTIDE SEQUENCE</scope>
    <source>
        <strain evidence="10">RS5133</strain>
    </source>
</reference>
<evidence type="ECO:0000313" key="11">
    <source>
        <dbReference type="Proteomes" id="UP001432322"/>
    </source>
</evidence>
<dbReference type="AlphaFoldDB" id="A0AAV5W341"/>
<dbReference type="InterPro" id="IPR013876">
    <property type="entry name" value="TFIIH_BTF_p62_N"/>
</dbReference>
<dbReference type="InterPro" id="IPR005607">
    <property type="entry name" value="BSD_dom"/>
</dbReference>
<proteinExistence type="inferred from homology"/>
<feature type="coiled-coil region" evidence="7">
    <location>
        <begin position="531"/>
        <end position="558"/>
    </location>
</feature>
<feature type="domain" description="BSD" evidence="9">
    <location>
        <begin position="197"/>
        <end position="249"/>
    </location>
</feature>
<feature type="domain" description="BSD" evidence="9">
    <location>
        <begin position="127"/>
        <end position="180"/>
    </location>
</feature>
<dbReference type="InterPro" id="IPR035925">
    <property type="entry name" value="BSD_dom_sf"/>
</dbReference>
<dbReference type="PROSITE" id="PS50858">
    <property type="entry name" value="BSD"/>
    <property type="match status" value="2"/>
</dbReference>
<dbReference type="CDD" id="cd13229">
    <property type="entry name" value="PH_TFIIH"/>
    <property type="match status" value="1"/>
</dbReference>
<dbReference type="Gene3D" id="2.30.29.30">
    <property type="entry name" value="Pleckstrin-homology domain (PH domain)/Phosphotyrosine-binding domain (PTB)"/>
    <property type="match status" value="1"/>
</dbReference>
<evidence type="ECO:0000259" key="9">
    <source>
        <dbReference type="PROSITE" id="PS50858"/>
    </source>
</evidence>
<keyword evidence="4" id="KW-0805">Transcription regulation</keyword>
<dbReference type="GO" id="GO:0006289">
    <property type="term" value="P:nucleotide-excision repair"/>
    <property type="evidence" value="ECO:0007669"/>
    <property type="project" value="InterPro"/>
</dbReference>
<comment type="similarity">
    <text evidence="2">Belongs to the TFB1 family.</text>
</comment>